<dbReference type="Proteomes" id="UP000617743">
    <property type="component" value="Unassembled WGS sequence"/>
</dbReference>
<reference evidence="3" key="1">
    <citation type="journal article" date="2019" name="Int. J. Syst. Evol. Microbiol.">
        <title>The Global Catalogue of Microorganisms (GCM) 10K type strain sequencing project: providing services to taxonomists for standard genome sequencing and annotation.</title>
        <authorList>
            <consortium name="The Broad Institute Genomics Platform"/>
            <consortium name="The Broad Institute Genome Sequencing Center for Infectious Disease"/>
            <person name="Wu L."/>
            <person name="Ma J."/>
        </authorList>
    </citation>
    <scope>NUCLEOTIDE SEQUENCE [LARGE SCALE GENOMIC DNA]</scope>
    <source>
        <strain evidence="3">JCM 4866</strain>
    </source>
</reference>
<keyword evidence="1" id="KW-0812">Transmembrane</keyword>
<protein>
    <recommendedName>
        <fullName evidence="4">Secreted protein</fullName>
    </recommendedName>
</protein>
<sequence>MTAPRSWAALAAAAVTAAVLLARWWVSFRHSADDRAHRQDTDPTGDERIGELHSAMPDTALTTRCVRRVPG</sequence>
<evidence type="ECO:0000256" key="1">
    <source>
        <dbReference type="SAM" id="Phobius"/>
    </source>
</evidence>
<evidence type="ECO:0008006" key="4">
    <source>
        <dbReference type="Google" id="ProtNLM"/>
    </source>
</evidence>
<evidence type="ECO:0000313" key="3">
    <source>
        <dbReference type="Proteomes" id="UP000617743"/>
    </source>
</evidence>
<keyword evidence="1" id="KW-0472">Membrane</keyword>
<keyword evidence="1" id="KW-1133">Transmembrane helix</keyword>
<dbReference type="EMBL" id="BMWC01000016">
    <property type="protein sequence ID" value="GGX31567.1"/>
    <property type="molecule type" value="Genomic_DNA"/>
</dbReference>
<proteinExistence type="predicted"/>
<evidence type="ECO:0000313" key="2">
    <source>
        <dbReference type="EMBL" id="GGX31567.1"/>
    </source>
</evidence>
<gene>
    <name evidence="2" type="ORF">GCM10010383_72410</name>
</gene>
<organism evidence="2 3">
    <name type="scientific">Streptomyces lomondensis</name>
    <dbReference type="NCBI Taxonomy" id="68229"/>
    <lineage>
        <taxon>Bacteria</taxon>
        <taxon>Bacillati</taxon>
        <taxon>Actinomycetota</taxon>
        <taxon>Actinomycetes</taxon>
        <taxon>Kitasatosporales</taxon>
        <taxon>Streptomycetaceae</taxon>
        <taxon>Streptomyces</taxon>
    </lineage>
</organism>
<feature type="transmembrane region" description="Helical" evidence="1">
    <location>
        <begin position="6"/>
        <end position="26"/>
    </location>
</feature>
<comment type="caution">
    <text evidence="2">The sequence shown here is derived from an EMBL/GenBank/DDBJ whole genome shotgun (WGS) entry which is preliminary data.</text>
</comment>
<accession>A0ABQ2XS53</accession>
<keyword evidence="3" id="KW-1185">Reference proteome</keyword>
<name>A0ABQ2XS53_9ACTN</name>